<comment type="caution">
    <text evidence="4">The sequence shown here is derived from an EMBL/GenBank/DDBJ whole genome shotgun (WGS) entry which is preliminary data.</text>
</comment>
<reference evidence="4 5" key="1">
    <citation type="journal article" date="2021" name="BMC Genomics">
        <title>Datura genome reveals duplications of psychoactive alkaloid biosynthetic genes and high mutation rate following tissue culture.</title>
        <authorList>
            <person name="Rajewski A."/>
            <person name="Carter-House D."/>
            <person name="Stajich J."/>
            <person name="Litt A."/>
        </authorList>
    </citation>
    <scope>NUCLEOTIDE SEQUENCE [LARGE SCALE GENOMIC DNA]</scope>
    <source>
        <strain evidence="4">AR-01</strain>
    </source>
</reference>
<proteinExistence type="inferred from homology"/>
<dbReference type="InterPro" id="IPR011990">
    <property type="entry name" value="TPR-like_helical_dom_sf"/>
</dbReference>
<dbReference type="InterPro" id="IPR050872">
    <property type="entry name" value="PPR_P_subfamily"/>
</dbReference>
<dbReference type="PANTHER" id="PTHR46128:SF211">
    <property type="entry name" value="PENTACOTRIPEPTIDE-REPEAT REGION OF PRORP DOMAIN-CONTAINING PROTEIN"/>
    <property type="match status" value="1"/>
</dbReference>
<feature type="repeat" description="PPR" evidence="3">
    <location>
        <begin position="123"/>
        <end position="151"/>
    </location>
</feature>
<dbReference type="NCBIfam" id="TIGR00756">
    <property type="entry name" value="PPR"/>
    <property type="match status" value="2"/>
</dbReference>
<dbReference type="PANTHER" id="PTHR46128">
    <property type="entry name" value="MITOCHONDRIAL GROUP I INTRON SPLICING FACTOR CCM1"/>
    <property type="match status" value="1"/>
</dbReference>
<protein>
    <recommendedName>
        <fullName evidence="6">Pentatricopeptide repeat-containing protein</fullName>
    </recommendedName>
</protein>
<evidence type="ECO:0000313" key="5">
    <source>
        <dbReference type="Proteomes" id="UP000823775"/>
    </source>
</evidence>
<dbReference type="Pfam" id="PF01535">
    <property type="entry name" value="PPR"/>
    <property type="match status" value="2"/>
</dbReference>
<evidence type="ECO:0008006" key="6">
    <source>
        <dbReference type="Google" id="ProtNLM"/>
    </source>
</evidence>
<dbReference type="Gene3D" id="1.25.40.10">
    <property type="entry name" value="Tetratricopeptide repeat domain"/>
    <property type="match status" value="1"/>
</dbReference>
<evidence type="ECO:0000313" key="4">
    <source>
        <dbReference type="EMBL" id="MCD9560612.1"/>
    </source>
</evidence>
<evidence type="ECO:0000256" key="3">
    <source>
        <dbReference type="PROSITE-ProRule" id="PRU00708"/>
    </source>
</evidence>
<comment type="similarity">
    <text evidence="1">Belongs to the PPR family. P subfamily.</text>
</comment>
<dbReference type="Proteomes" id="UP000823775">
    <property type="component" value="Unassembled WGS sequence"/>
</dbReference>
<organism evidence="4 5">
    <name type="scientific">Datura stramonium</name>
    <name type="common">Jimsonweed</name>
    <name type="synonym">Common thornapple</name>
    <dbReference type="NCBI Taxonomy" id="4076"/>
    <lineage>
        <taxon>Eukaryota</taxon>
        <taxon>Viridiplantae</taxon>
        <taxon>Streptophyta</taxon>
        <taxon>Embryophyta</taxon>
        <taxon>Tracheophyta</taxon>
        <taxon>Spermatophyta</taxon>
        <taxon>Magnoliopsida</taxon>
        <taxon>eudicotyledons</taxon>
        <taxon>Gunneridae</taxon>
        <taxon>Pentapetalae</taxon>
        <taxon>asterids</taxon>
        <taxon>lamiids</taxon>
        <taxon>Solanales</taxon>
        <taxon>Solanaceae</taxon>
        <taxon>Solanoideae</taxon>
        <taxon>Datureae</taxon>
        <taxon>Datura</taxon>
    </lineage>
</organism>
<evidence type="ECO:0000256" key="1">
    <source>
        <dbReference type="ARBA" id="ARBA00007626"/>
    </source>
</evidence>
<keyword evidence="5" id="KW-1185">Reference proteome</keyword>
<accession>A0ABS8UR07</accession>
<dbReference type="PROSITE" id="PS51375">
    <property type="entry name" value="PPR"/>
    <property type="match status" value="1"/>
</dbReference>
<sequence length="151" mass="16944">MFKTESLASFRSLCSQIDSSADDPQSSFPSRHRQKIGRVDVALRVLKETQVPNFLTYSIAICNLCKLNDLVNLQNVLKIMLGKSYYPNDETLFVILSCYCKVGWVVEAKQILGLMIVLGVPMSEKVWGMLIDGYSKAGNMDVASHLFEKMV</sequence>
<evidence type="ECO:0000256" key="2">
    <source>
        <dbReference type="ARBA" id="ARBA00022737"/>
    </source>
</evidence>
<dbReference type="EMBL" id="JACEIK010002345">
    <property type="protein sequence ID" value="MCD9560612.1"/>
    <property type="molecule type" value="Genomic_DNA"/>
</dbReference>
<keyword evidence="2" id="KW-0677">Repeat</keyword>
<dbReference type="InterPro" id="IPR002885">
    <property type="entry name" value="PPR_rpt"/>
</dbReference>
<name>A0ABS8UR07_DATST</name>
<gene>
    <name evidence="4" type="ORF">HAX54_019329</name>
</gene>